<feature type="compositionally biased region" description="Basic and acidic residues" evidence="1">
    <location>
        <begin position="1"/>
        <end position="11"/>
    </location>
</feature>
<accession>A0AAU9Z9S8</accession>
<keyword evidence="2" id="KW-0812">Transmembrane</keyword>
<organism evidence="3 4">
    <name type="scientific">Phodopus roborovskii</name>
    <name type="common">Roborovski's desert hamster</name>
    <name type="synonym">Cricetulus roborovskii</name>
    <dbReference type="NCBI Taxonomy" id="109678"/>
    <lineage>
        <taxon>Eukaryota</taxon>
        <taxon>Metazoa</taxon>
        <taxon>Chordata</taxon>
        <taxon>Craniata</taxon>
        <taxon>Vertebrata</taxon>
        <taxon>Euteleostomi</taxon>
        <taxon>Mammalia</taxon>
        <taxon>Eutheria</taxon>
        <taxon>Euarchontoglires</taxon>
        <taxon>Glires</taxon>
        <taxon>Rodentia</taxon>
        <taxon>Myomorpha</taxon>
        <taxon>Muroidea</taxon>
        <taxon>Cricetidae</taxon>
        <taxon>Cricetinae</taxon>
        <taxon>Phodopus</taxon>
    </lineage>
</organism>
<dbReference type="Proteomes" id="UP001152836">
    <property type="component" value="Unassembled WGS sequence"/>
</dbReference>
<name>A0AAU9Z9S8_PHORO</name>
<proteinExistence type="predicted"/>
<sequence>MGRPGPLEEKVSNTQLSGAPDAPGDAPGDDIHGTEESDLVPSVTLAATLILLFLLMSFWLAWSPCQASY</sequence>
<evidence type="ECO:0000313" key="3">
    <source>
        <dbReference type="EMBL" id="CAH6788773.1"/>
    </source>
</evidence>
<evidence type="ECO:0000256" key="2">
    <source>
        <dbReference type="SAM" id="Phobius"/>
    </source>
</evidence>
<evidence type="ECO:0000256" key="1">
    <source>
        <dbReference type="SAM" id="MobiDB-lite"/>
    </source>
</evidence>
<reference evidence="3" key="1">
    <citation type="submission" date="2022-06" db="EMBL/GenBank/DDBJ databases">
        <authorList>
            <person name="Andreotti S."/>
            <person name="Wyler E."/>
        </authorList>
    </citation>
    <scope>NUCLEOTIDE SEQUENCE</scope>
</reference>
<gene>
    <name evidence="3" type="primary">Gm13398</name>
    <name evidence="3" type="ORF">PHOROB_LOCUS6429</name>
</gene>
<evidence type="ECO:0000313" key="4">
    <source>
        <dbReference type="Proteomes" id="UP001152836"/>
    </source>
</evidence>
<comment type="caution">
    <text evidence="3">The sequence shown here is derived from an EMBL/GenBank/DDBJ whole genome shotgun (WGS) entry which is preliminary data.</text>
</comment>
<keyword evidence="4" id="KW-1185">Reference proteome</keyword>
<feature type="transmembrane region" description="Helical" evidence="2">
    <location>
        <begin position="39"/>
        <end position="62"/>
    </location>
</feature>
<keyword evidence="2" id="KW-1133">Transmembrane helix</keyword>
<protein>
    <submittedName>
        <fullName evidence="3">Gm13398 protein</fullName>
    </submittedName>
</protein>
<keyword evidence="2" id="KW-0472">Membrane</keyword>
<feature type="region of interest" description="Disordered" evidence="1">
    <location>
        <begin position="1"/>
        <end position="37"/>
    </location>
</feature>
<dbReference type="EMBL" id="CALSGD010001402">
    <property type="protein sequence ID" value="CAH6788773.1"/>
    <property type="molecule type" value="Genomic_DNA"/>
</dbReference>
<dbReference type="AlphaFoldDB" id="A0AAU9Z9S8"/>